<dbReference type="AlphaFoldDB" id="A0AAW4U8S8"/>
<feature type="non-terminal residue" evidence="1">
    <location>
        <position position="107"/>
    </location>
</feature>
<dbReference type="RefSeq" id="WP_227153476.1">
    <property type="nucleotide sequence ID" value="NZ_JAJCGD010000072.1"/>
</dbReference>
<accession>A0AAW4U8S8</accession>
<evidence type="ECO:0000313" key="2">
    <source>
        <dbReference type="Proteomes" id="UP001198190"/>
    </source>
</evidence>
<comment type="caution">
    <text evidence="1">The sequence shown here is derived from an EMBL/GenBank/DDBJ whole genome shotgun (WGS) entry which is preliminary data.</text>
</comment>
<dbReference type="EMBL" id="JAJCGD010000072">
    <property type="protein sequence ID" value="MCB6829496.1"/>
    <property type="molecule type" value="Genomic_DNA"/>
</dbReference>
<organism evidence="1 2">
    <name type="scientific">Megamonas funiformis</name>
    <dbReference type="NCBI Taxonomy" id="437897"/>
    <lineage>
        <taxon>Bacteria</taxon>
        <taxon>Bacillati</taxon>
        <taxon>Bacillota</taxon>
        <taxon>Negativicutes</taxon>
        <taxon>Selenomonadales</taxon>
        <taxon>Selenomonadaceae</taxon>
        <taxon>Megamonas</taxon>
    </lineage>
</organism>
<dbReference type="InterPro" id="IPR020288">
    <property type="entry name" value="Sheath_initiator"/>
</dbReference>
<dbReference type="Pfam" id="PF10934">
    <property type="entry name" value="Sheath_initiator"/>
    <property type="match status" value="1"/>
</dbReference>
<sequence>MTNPFMIGNTVNTEQYNTQKEFKEYAWDFNRNSFIYNDDGSMKIVTRNEAIKVWVYKVLQTERFRYGAYYDDYGLDLERFVGKVAANDEINANELYNAVKETLLVNP</sequence>
<proteinExistence type="predicted"/>
<name>A0AAW4U8S8_9FIRM</name>
<reference evidence="1" key="1">
    <citation type="submission" date="2021-10" db="EMBL/GenBank/DDBJ databases">
        <title>Collection of gut derived symbiotic bacterial strains cultured from healthy donors.</title>
        <authorList>
            <person name="Lin H."/>
            <person name="Littmann E."/>
            <person name="Claire K."/>
            <person name="Pamer E."/>
        </authorList>
    </citation>
    <scope>NUCLEOTIDE SEQUENCE</scope>
    <source>
        <strain evidence="1">MSK.7.16</strain>
    </source>
</reference>
<gene>
    <name evidence="1" type="ORF">LIY65_12495</name>
</gene>
<protein>
    <submittedName>
        <fullName evidence="1">DUF2634 domain-containing protein</fullName>
    </submittedName>
</protein>
<dbReference type="Proteomes" id="UP001198190">
    <property type="component" value="Unassembled WGS sequence"/>
</dbReference>
<evidence type="ECO:0000313" key="1">
    <source>
        <dbReference type="EMBL" id="MCB6829496.1"/>
    </source>
</evidence>